<reference evidence="1 2" key="1">
    <citation type="submission" date="2020-09" db="EMBL/GenBank/DDBJ databases">
        <title>Diversity and distribution of actinomycetes associated with coral in the coast of Hainan.</title>
        <authorList>
            <person name="Li F."/>
        </authorList>
    </citation>
    <scope>NUCLEOTIDE SEQUENCE [LARGE SCALE GENOMIC DNA]</scope>
    <source>
        <strain evidence="1 2">HNM0947</strain>
    </source>
</reference>
<accession>A0ABR9P5L3</accession>
<protein>
    <recommendedName>
        <fullName evidence="3">RanBP2-type domain-containing protein</fullName>
    </recommendedName>
</protein>
<organism evidence="1 2">
    <name type="scientific">Nocardiopsis coralli</name>
    <dbReference type="NCBI Taxonomy" id="2772213"/>
    <lineage>
        <taxon>Bacteria</taxon>
        <taxon>Bacillati</taxon>
        <taxon>Actinomycetota</taxon>
        <taxon>Actinomycetes</taxon>
        <taxon>Streptosporangiales</taxon>
        <taxon>Nocardiopsidaceae</taxon>
        <taxon>Nocardiopsis</taxon>
    </lineage>
</organism>
<dbReference type="Proteomes" id="UP000806528">
    <property type="component" value="Unassembled WGS sequence"/>
</dbReference>
<comment type="caution">
    <text evidence="1">The sequence shown here is derived from an EMBL/GenBank/DDBJ whole genome shotgun (WGS) entry which is preliminary data.</text>
</comment>
<dbReference type="EMBL" id="JADBGI010000007">
    <property type="protein sequence ID" value="MBE2999124.1"/>
    <property type="molecule type" value="Genomic_DNA"/>
</dbReference>
<gene>
    <name evidence="1" type="ORF">IDM40_10475</name>
</gene>
<evidence type="ECO:0000313" key="2">
    <source>
        <dbReference type="Proteomes" id="UP000806528"/>
    </source>
</evidence>
<keyword evidence="2" id="KW-1185">Reference proteome</keyword>
<sequence>MRRPHVPALPRPWHDSTLRNWTCRLCEHSNPDDEDICCQQCGAAKR</sequence>
<name>A0ABR9P5L3_9ACTN</name>
<evidence type="ECO:0008006" key="3">
    <source>
        <dbReference type="Google" id="ProtNLM"/>
    </source>
</evidence>
<evidence type="ECO:0000313" key="1">
    <source>
        <dbReference type="EMBL" id="MBE2999124.1"/>
    </source>
</evidence>
<dbReference type="RefSeq" id="WP_193121747.1">
    <property type="nucleotide sequence ID" value="NZ_JADBGI010000007.1"/>
</dbReference>
<proteinExistence type="predicted"/>